<dbReference type="InterPro" id="IPR037590">
    <property type="entry name" value="WDR24"/>
</dbReference>
<evidence type="ECO:0000256" key="9">
    <source>
        <dbReference type="SAM" id="MobiDB-lite"/>
    </source>
</evidence>
<dbReference type="GO" id="GO:0016239">
    <property type="term" value="P:positive regulation of macroautophagy"/>
    <property type="evidence" value="ECO:0007669"/>
    <property type="project" value="TreeGrafter"/>
</dbReference>
<protein>
    <recommendedName>
        <fullName evidence="7">GATOR2 complex protein WDR24</fullName>
    </recommendedName>
</protein>
<dbReference type="GO" id="GO:0034198">
    <property type="term" value="P:cellular response to amino acid starvation"/>
    <property type="evidence" value="ECO:0007669"/>
    <property type="project" value="TreeGrafter"/>
</dbReference>
<evidence type="ECO:0000256" key="3">
    <source>
        <dbReference type="ARBA" id="ARBA00022723"/>
    </source>
</evidence>
<dbReference type="PANTHER" id="PTHR46200">
    <property type="entry name" value="GATOR COMPLEX PROTEIN WDR24"/>
    <property type="match status" value="1"/>
</dbReference>
<evidence type="ECO:0000313" key="10">
    <source>
        <dbReference type="EMBL" id="KAK7109667.1"/>
    </source>
</evidence>
<dbReference type="Gene3D" id="2.130.10.10">
    <property type="entry name" value="YVTN repeat-like/Quinoprotein amine dehydrogenase"/>
    <property type="match status" value="1"/>
</dbReference>
<comment type="caution">
    <text evidence="10">The sequence shown here is derived from an EMBL/GenBank/DDBJ whole genome shotgun (WGS) entry which is preliminary data.</text>
</comment>
<name>A0AAN9GIG2_9CAEN</name>
<dbReference type="PROSITE" id="PS50082">
    <property type="entry name" value="WD_REPEATS_2"/>
    <property type="match status" value="2"/>
</dbReference>
<dbReference type="GO" id="GO:0005829">
    <property type="term" value="C:cytosol"/>
    <property type="evidence" value="ECO:0007669"/>
    <property type="project" value="TreeGrafter"/>
</dbReference>
<dbReference type="SUPFAM" id="SSF50978">
    <property type="entry name" value="WD40 repeat-like"/>
    <property type="match status" value="1"/>
</dbReference>
<evidence type="ECO:0000256" key="5">
    <source>
        <dbReference type="ARBA" id="ARBA00022771"/>
    </source>
</evidence>
<evidence type="ECO:0000256" key="6">
    <source>
        <dbReference type="ARBA" id="ARBA00022833"/>
    </source>
</evidence>
<accession>A0AAN9GIG2</accession>
<keyword evidence="5" id="KW-0863">Zinc-finger</keyword>
<dbReference type="GO" id="GO:1904263">
    <property type="term" value="P:positive regulation of TORC1 signaling"/>
    <property type="evidence" value="ECO:0007669"/>
    <property type="project" value="TreeGrafter"/>
</dbReference>
<feature type="region of interest" description="Disordered" evidence="9">
    <location>
        <begin position="488"/>
        <end position="551"/>
    </location>
</feature>
<reference evidence="10 11" key="1">
    <citation type="submission" date="2024-02" db="EMBL/GenBank/DDBJ databases">
        <title>Chromosome-scale genome assembly of the rough periwinkle Littorina saxatilis.</title>
        <authorList>
            <person name="De Jode A."/>
            <person name="Faria R."/>
            <person name="Formenti G."/>
            <person name="Sims Y."/>
            <person name="Smith T.P."/>
            <person name="Tracey A."/>
            <person name="Wood J.M.D."/>
            <person name="Zagrodzka Z.B."/>
            <person name="Johannesson K."/>
            <person name="Butlin R.K."/>
            <person name="Leder E.H."/>
        </authorList>
    </citation>
    <scope>NUCLEOTIDE SEQUENCE [LARGE SCALE GENOMIC DNA]</scope>
    <source>
        <strain evidence="10">Snail1</strain>
        <tissue evidence="10">Muscle</tissue>
    </source>
</reference>
<proteinExistence type="inferred from homology"/>
<comment type="similarity">
    <text evidence="1">Belongs to the WD repeat WDR24 family.</text>
</comment>
<dbReference type="Proteomes" id="UP001374579">
    <property type="component" value="Unassembled WGS sequence"/>
</dbReference>
<keyword evidence="3" id="KW-0479">Metal-binding</keyword>
<dbReference type="InterPro" id="IPR015943">
    <property type="entry name" value="WD40/YVTN_repeat-like_dom_sf"/>
</dbReference>
<keyword evidence="2 8" id="KW-0853">WD repeat</keyword>
<organism evidence="10 11">
    <name type="scientific">Littorina saxatilis</name>
    <dbReference type="NCBI Taxonomy" id="31220"/>
    <lineage>
        <taxon>Eukaryota</taxon>
        <taxon>Metazoa</taxon>
        <taxon>Spiralia</taxon>
        <taxon>Lophotrochozoa</taxon>
        <taxon>Mollusca</taxon>
        <taxon>Gastropoda</taxon>
        <taxon>Caenogastropoda</taxon>
        <taxon>Littorinimorpha</taxon>
        <taxon>Littorinoidea</taxon>
        <taxon>Littorinidae</taxon>
        <taxon>Littorina</taxon>
    </lineage>
</organism>
<dbReference type="GO" id="GO:0005774">
    <property type="term" value="C:vacuolar membrane"/>
    <property type="evidence" value="ECO:0007669"/>
    <property type="project" value="TreeGrafter"/>
</dbReference>
<dbReference type="CDD" id="cd16693">
    <property type="entry name" value="mRING-H2-C3H3C2_WDR24"/>
    <property type="match status" value="1"/>
</dbReference>
<evidence type="ECO:0000256" key="8">
    <source>
        <dbReference type="PROSITE-ProRule" id="PRU00221"/>
    </source>
</evidence>
<dbReference type="EMBL" id="JBAMIC010000003">
    <property type="protein sequence ID" value="KAK7109667.1"/>
    <property type="molecule type" value="Genomic_DNA"/>
</dbReference>
<dbReference type="GO" id="GO:0008270">
    <property type="term" value="F:zinc ion binding"/>
    <property type="evidence" value="ECO:0007669"/>
    <property type="project" value="UniProtKB-KW"/>
</dbReference>
<dbReference type="GO" id="GO:0061700">
    <property type="term" value="C:GATOR2 complex"/>
    <property type="evidence" value="ECO:0007669"/>
    <property type="project" value="TreeGrafter"/>
</dbReference>
<dbReference type="InterPro" id="IPR019775">
    <property type="entry name" value="WD40_repeat_CS"/>
</dbReference>
<dbReference type="InterPro" id="IPR036322">
    <property type="entry name" value="WD40_repeat_dom_sf"/>
</dbReference>
<gene>
    <name evidence="10" type="ORF">V1264_013667</name>
</gene>
<evidence type="ECO:0000256" key="2">
    <source>
        <dbReference type="ARBA" id="ARBA00022574"/>
    </source>
</evidence>
<dbReference type="InterPro" id="IPR001680">
    <property type="entry name" value="WD40_rpt"/>
</dbReference>
<dbReference type="AlphaFoldDB" id="A0AAN9GIG2"/>
<dbReference type="PROSITE" id="PS00678">
    <property type="entry name" value="WD_REPEATS_1"/>
    <property type="match status" value="1"/>
</dbReference>
<sequence>MQAAMHNMTKVVQDKVSPTHNLPMSINCDGPVNAMDMNKDMSKVVVAGRQVFKIIEVEDDMFVETSNLRVGKPKNINLNYSAADVAWNHNDENMLASAATNGAVVIWNLSKQVKSKQEFVFMEHKRSVNRVVFHNSEAYQLLSGSQDGTMKLHDLRRKQVTLTFMGRSSESVRDIQFCPANLGYFSFAAAYENGIVQIWDMRRPDRCEKHFTAHNEPVFALDWHPEDKHWLATAGRDKMIKVWDINKQPAQLLYVVQTIASVGRIKWRPQRRYHIANCSLLLDHNVNVWDVRRPYIPFACFEQHKDVATCVLWKDPHILLSTGKDYMLHQHIFQSAKRPGDFVIPSGVDISIHGDVCLAYKERTAAVKGKEAGKISMFGRKTSQSRSELFFTQANSSLAVFQQIAEPNTEDEFAAQQMSPTQLASEDVSMTSFLELAKKYRLKGLTTEELCRHNSAAAAAVDKYQVAQTWQIMGNIFCTKTSSTKSTSLQVPRINVTPNAPMDRQDVEKGKAVSSPDNEVEVVRSDNDKEKNGEISTGTDSDSDGESSEFEKNQLADIASGLGHNGDFFFGDGDNETLSYPLGITVQGGEDWTQLPSEAFQPRHEITGPAAPPDRLDHDSLMVAAVESDAVAVMTPIEESEPSEQYLNLNIDCSAFHAGTVLDYTSTAVDIICCFAEQGDIQSAVSMLIVLGDHVRSHIDGESQENWFMSYIDLLSRFRLWTIASEVIALSHLPQVMQLNQSSTSIHTACPHCMRTMERSGWLCDRCKSVVNMCSICHCPVKGLAVWCQGCCHGGHIQHIQDWLVGNILCPEGCGHMCEYT</sequence>
<dbReference type="Pfam" id="PF00400">
    <property type="entry name" value="WD40"/>
    <property type="match status" value="2"/>
</dbReference>
<evidence type="ECO:0000313" key="11">
    <source>
        <dbReference type="Proteomes" id="UP001374579"/>
    </source>
</evidence>
<dbReference type="PROSITE" id="PS50294">
    <property type="entry name" value="WD_REPEATS_REGION"/>
    <property type="match status" value="1"/>
</dbReference>
<dbReference type="PANTHER" id="PTHR46200:SF1">
    <property type="entry name" value="GATOR COMPLEX PROTEIN WDR24"/>
    <property type="match status" value="1"/>
</dbReference>
<keyword evidence="4" id="KW-0677">Repeat</keyword>
<feature type="repeat" description="WD" evidence="8">
    <location>
        <begin position="121"/>
        <end position="163"/>
    </location>
</feature>
<keyword evidence="11" id="KW-1185">Reference proteome</keyword>
<feature type="repeat" description="WD" evidence="8">
    <location>
        <begin position="211"/>
        <end position="246"/>
    </location>
</feature>
<keyword evidence="6" id="KW-0862">Zinc</keyword>
<feature type="compositionally biased region" description="Basic and acidic residues" evidence="9">
    <location>
        <begin position="521"/>
        <end position="533"/>
    </location>
</feature>
<evidence type="ECO:0000256" key="1">
    <source>
        <dbReference type="ARBA" id="ARBA00008134"/>
    </source>
</evidence>
<evidence type="ECO:0000256" key="4">
    <source>
        <dbReference type="ARBA" id="ARBA00022737"/>
    </source>
</evidence>
<dbReference type="SMART" id="SM00320">
    <property type="entry name" value="WD40"/>
    <property type="match status" value="6"/>
</dbReference>
<evidence type="ECO:0000256" key="7">
    <source>
        <dbReference type="ARBA" id="ARBA00040269"/>
    </source>
</evidence>